<dbReference type="Proteomes" id="UP000220106">
    <property type="component" value="Unassembled WGS sequence"/>
</dbReference>
<dbReference type="Gene3D" id="3.90.1490.10">
    <property type="entry name" value="putative n-type atp pyrophosphatase, domain 2"/>
    <property type="match status" value="1"/>
</dbReference>
<reference evidence="3 4" key="1">
    <citation type="submission" date="2017-09" db="EMBL/GenBank/DDBJ databases">
        <title>Large-scale bioinformatics analysis of Bacillus genomes uncovers conserved roles of natural products in bacterial physiology.</title>
        <authorList>
            <consortium name="Agbiome Team Llc"/>
            <person name="Bleich R.M."/>
            <person name="Kirk G.J."/>
            <person name="Santa Maria K.C."/>
            <person name="Allen S.E."/>
            <person name="Farag S."/>
            <person name="Shank E.A."/>
            <person name="Bowers A."/>
        </authorList>
    </citation>
    <scope>NUCLEOTIDE SEQUENCE [LARGE SCALE GENOMIC DNA]</scope>
    <source>
        <strain evidence="3 4">AFS003229</strain>
    </source>
</reference>
<dbReference type="RefSeq" id="WP_098176099.1">
    <property type="nucleotide sequence ID" value="NZ_CP030926.1"/>
</dbReference>
<dbReference type="KEGG" id="pbut:DTO10_14780"/>
<keyword evidence="5" id="KW-1185">Reference proteome</keyword>
<accession>A0AAX0S2B2</accession>
<dbReference type="Pfam" id="PF01902">
    <property type="entry name" value="Diphthami_syn_2"/>
    <property type="match status" value="1"/>
</dbReference>
<dbReference type="SUPFAM" id="SSF52402">
    <property type="entry name" value="Adenine nucleotide alpha hydrolases-like"/>
    <property type="match status" value="1"/>
</dbReference>
<dbReference type="AlphaFoldDB" id="A0AAX0S2B2"/>
<dbReference type="EMBL" id="CP030926">
    <property type="protein sequence ID" value="AXN39518.1"/>
    <property type="molecule type" value="Genomic_DNA"/>
</dbReference>
<proteinExistence type="predicted"/>
<dbReference type="InterPro" id="IPR002761">
    <property type="entry name" value="Diphthami_syn_dom"/>
</dbReference>
<name>A0AAX0S2B2_9BACI</name>
<reference evidence="2 5" key="2">
    <citation type="submission" date="2018-07" db="EMBL/GenBank/DDBJ databases">
        <title>The molecular basis for the intramolecular migration of carboxyl group in the catabolism of para-hydroxybenzoate via gentisate.</title>
        <authorList>
            <person name="Zhao H."/>
            <person name="Xu Y."/>
            <person name="Lin S."/>
            <person name="Spain J.C."/>
            <person name="Zhou N.-Y."/>
        </authorList>
    </citation>
    <scope>NUCLEOTIDE SEQUENCE [LARGE SCALE GENOMIC DNA]</scope>
    <source>
        <strain evidence="2 5">PHB-7a</strain>
    </source>
</reference>
<sequence>MLKEKIIACFSGGKDSTYMLHKLLKENKYEVVSLLTTVTTDDETSGHMVDFKLIQAQAESIGIPLYKIQYPLYDGKGFEKGLIDAMNFFGNQGISKIAFGDLFLEDCIEYKKNLVESNSYELILPLAGINTKQLVQEFIDLGYKAKIVSIRLDKLDPSFLGRDLDQKFIKDLPDDVDPCGEFGEYHSFVYNGDIFSNPIQLDLEDEMFVLPANQFFSEVGYKRVVKV</sequence>
<dbReference type="Gene3D" id="3.40.50.620">
    <property type="entry name" value="HUPs"/>
    <property type="match status" value="1"/>
</dbReference>
<feature type="domain" description="Diphthamide synthase" evidence="1">
    <location>
        <begin position="5"/>
        <end position="205"/>
    </location>
</feature>
<dbReference type="GO" id="GO:0005524">
    <property type="term" value="F:ATP binding"/>
    <property type="evidence" value="ECO:0007669"/>
    <property type="project" value="UniProtKB-KW"/>
</dbReference>
<keyword evidence="3" id="KW-0067">ATP-binding</keyword>
<dbReference type="Proteomes" id="UP000260457">
    <property type="component" value="Chromosome"/>
</dbReference>
<organism evidence="3 4">
    <name type="scientific">Peribacillus butanolivorans</name>
    <dbReference type="NCBI Taxonomy" id="421767"/>
    <lineage>
        <taxon>Bacteria</taxon>
        <taxon>Bacillati</taxon>
        <taxon>Bacillota</taxon>
        <taxon>Bacilli</taxon>
        <taxon>Bacillales</taxon>
        <taxon>Bacillaceae</taxon>
        <taxon>Peribacillus</taxon>
    </lineage>
</organism>
<protein>
    <submittedName>
        <fullName evidence="3">ATP-binding protein</fullName>
    </submittedName>
</protein>
<dbReference type="EMBL" id="NUEQ01000020">
    <property type="protein sequence ID" value="PEJ33142.1"/>
    <property type="molecule type" value="Genomic_DNA"/>
</dbReference>
<keyword evidence="3" id="KW-0547">Nucleotide-binding</keyword>
<evidence type="ECO:0000313" key="4">
    <source>
        <dbReference type="Proteomes" id="UP000220106"/>
    </source>
</evidence>
<evidence type="ECO:0000313" key="2">
    <source>
        <dbReference type="EMBL" id="AXN39518.1"/>
    </source>
</evidence>
<evidence type="ECO:0000313" key="5">
    <source>
        <dbReference type="Proteomes" id="UP000260457"/>
    </source>
</evidence>
<dbReference type="InterPro" id="IPR014729">
    <property type="entry name" value="Rossmann-like_a/b/a_fold"/>
</dbReference>
<evidence type="ECO:0000259" key="1">
    <source>
        <dbReference type="Pfam" id="PF01902"/>
    </source>
</evidence>
<gene>
    <name evidence="3" type="ORF">CN689_12385</name>
    <name evidence="2" type="ORF">DTO10_14780</name>
</gene>
<evidence type="ECO:0000313" key="3">
    <source>
        <dbReference type="EMBL" id="PEJ33142.1"/>
    </source>
</evidence>